<dbReference type="GO" id="GO:0003995">
    <property type="term" value="F:acyl-CoA dehydrogenase activity"/>
    <property type="evidence" value="ECO:0007669"/>
    <property type="project" value="TreeGrafter"/>
</dbReference>
<sequence length="310" mass="34184">MDELLKLAKVRFVGMDKTNEYDRELLEYAKKLSLIKPMFLAELCNVVETIARFNPSLALSISAHHLALYCLKDCNDFCAFALTEKSGSNVKAIETKAEEADKGYIIRGSKNFVTNGEFAEVFVITARHEGKVNVFAVDKGGIKAERVDLGCFRGSGIAKIYIDGIGRELGDLKLAMSALNVGRVVFSSLALGIAKRCFELALNRAKRLGLINNQGLRWRFVDLKSDIEVVSSYINSVVSSFSEKDGVRPAICKLKACKIAKACADFAVEVFGAKGLIKHSITEILYRYAKALDIGEGTNEIMKEIISRSF</sequence>
<dbReference type="SUPFAM" id="SSF56645">
    <property type="entry name" value="Acyl-CoA dehydrogenase NM domain-like"/>
    <property type="match status" value="1"/>
</dbReference>
<dbReference type="CDD" id="cd00567">
    <property type="entry name" value="ACAD"/>
    <property type="match status" value="1"/>
</dbReference>
<evidence type="ECO:0000313" key="8">
    <source>
        <dbReference type="Proteomes" id="UP000001901"/>
    </source>
</evidence>
<dbReference type="EMBL" id="CP001857">
    <property type="protein sequence ID" value="ADB57989.1"/>
    <property type="molecule type" value="Genomic_DNA"/>
</dbReference>
<dbReference type="STRING" id="572546.Arcpr_0928"/>
<dbReference type="PANTHER" id="PTHR43884">
    <property type="entry name" value="ACYL-COA DEHYDROGENASE"/>
    <property type="match status" value="1"/>
</dbReference>
<proteinExistence type="inferred from homology"/>
<keyword evidence="8" id="KW-1185">Reference proteome</keyword>
<gene>
    <name evidence="7" type="ordered locus">Arcpr_0928</name>
</gene>
<dbReference type="eggNOG" id="arCOG01707">
    <property type="taxonomic scope" value="Archaea"/>
</dbReference>
<dbReference type="AlphaFoldDB" id="D2RI64"/>
<dbReference type="Gene3D" id="1.20.140.10">
    <property type="entry name" value="Butyryl-CoA Dehydrogenase, subunit A, domain 3"/>
    <property type="match status" value="1"/>
</dbReference>
<dbReference type="PaxDb" id="572546-Arcpr_0928"/>
<accession>D2RI64</accession>
<dbReference type="InterPro" id="IPR009100">
    <property type="entry name" value="AcylCoA_DH/oxidase_NM_dom_sf"/>
</dbReference>
<protein>
    <submittedName>
        <fullName evidence="7">Acyl-CoA dehydrogenase domain protein</fullName>
    </submittedName>
</protein>
<dbReference type="PANTHER" id="PTHR43884:SF12">
    <property type="entry name" value="ISOVALERYL-COA DEHYDROGENASE, MITOCHONDRIAL-RELATED"/>
    <property type="match status" value="1"/>
</dbReference>
<evidence type="ECO:0000313" key="7">
    <source>
        <dbReference type="EMBL" id="ADB57989.1"/>
    </source>
</evidence>
<dbReference type="Pfam" id="PF02770">
    <property type="entry name" value="Acyl-CoA_dh_M"/>
    <property type="match status" value="1"/>
</dbReference>
<feature type="domain" description="Acyl-CoA dehydrogenase/oxidase C-terminal" evidence="5">
    <location>
        <begin position="173"/>
        <end position="309"/>
    </location>
</feature>
<organism evidence="7 8">
    <name type="scientific">Archaeoglobus profundus (strain DSM 5631 / JCM 9629 / NBRC 100127 / Av18)</name>
    <dbReference type="NCBI Taxonomy" id="572546"/>
    <lineage>
        <taxon>Archaea</taxon>
        <taxon>Methanobacteriati</taxon>
        <taxon>Methanobacteriota</taxon>
        <taxon>Archaeoglobi</taxon>
        <taxon>Archaeoglobales</taxon>
        <taxon>Archaeoglobaceae</taxon>
        <taxon>Archaeoglobus</taxon>
    </lineage>
</organism>
<dbReference type="Proteomes" id="UP000001901">
    <property type="component" value="Chromosome"/>
</dbReference>
<dbReference type="HOGENOM" id="CLU_018204_0_0_2"/>
<name>D2RI64_ARCPA</name>
<evidence type="ECO:0000256" key="2">
    <source>
        <dbReference type="ARBA" id="ARBA00022630"/>
    </source>
</evidence>
<keyword evidence="4" id="KW-0560">Oxidoreductase</keyword>
<dbReference type="Gene3D" id="2.40.110.10">
    <property type="entry name" value="Butyryl-CoA Dehydrogenase, subunit A, domain 2"/>
    <property type="match status" value="1"/>
</dbReference>
<dbReference type="InterPro" id="IPR036250">
    <property type="entry name" value="AcylCo_DH-like_C"/>
</dbReference>
<comment type="similarity">
    <text evidence="1 4">Belongs to the acyl-CoA dehydrogenase family.</text>
</comment>
<dbReference type="KEGG" id="apo:Arcpr_0928"/>
<keyword evidence="2 4" id="KW-0285">Flavoprotein</keyword>
<dbReference type="GeneID" id="8739594"/>
<comment type="cofactor">
    <cofactor evidence="4">
        <name>FAD</name>
        <dbReference type="ChEBI" id="CHEBI:57692"/>
    </cofactor>
</comment>
<evidence type="ECO:0000256" key="4">
    <source>
        <dbReference type="RuleBase" id="RU362125"/>
    </source>
</evidence>
<dbReference type="InterPro" id="IPR006091">
    <property type="entry name" value="Acyl-CoA_Oxase/DH_mid-dom"/>
</dbReference>
<evidence type="ECO:0000256" key="3">
    <source>
        <dbReference type="ARBA" id="ARBA00022827"/>
    </source>
</evidence>
<dbReference type="OrthoDB" id="275197at2157"/>
<keyword evidence="3 4" id="KW-0274">FAD</keyword>
<dbReference type="InterPro" id="IPR046373">
    <property type="entry name" value="Acyl-CoA_Oxase/DH_mid-dom_sf"/>
</dbReference>
<feature type="domain" description="Acyl-CoA oxidase/dehydrogenase middle" evidence="6">
    <location>
        <begin position="79"/>
        <end position="148"/>
    </location>
</feature>
<evidence type="ECO:0000256" key="1">
    <source>
        <dbReference type="ARBA" id="ARBA00009347"/>
    </source>
</evidence>
<dbReference type="InterPro" id="IPR009075">
    <property type="entry name" value="AcylCo_DH/oxidase_C"/>
</dbReference>
<dbReference type="RefSeq" id="WP_012940325.1">
    <property type="nucleotide sequence ID" value="NC_013741.1"/>
</dbReference>
<dbReference type="Pfam" id="PF00441">
    <property type="entry name" value="Acyl-CoA_dh_1"/>
    <property type="match status" value="1"/>
</dbReference>
<reference evidence="7 8" key="1">
    <citation type="journal article" date="2010" name="Stand. Genomic Sci.">
        <title>Complete genome sequence of Archaeoglobus profundus type strain (AV18).</title>
        <authorList>
            <person name="von Jan M."/>
            <person name="Lapidus A."/>
            <person name="Del Rio T.G."/>
            <person name="Copeland A."/>
            <person name="Tice H."/>
            <person name="Cheng J.F."/>
            <person name="Lucas S."/>
            <person name="Chen F."/>
            <person name="Nolan M."/>
            <person name="Goodwin L."/>
            <person name="Han C."/>
            <person name="Pitluck S."/>
            <person name="Liolios K."/>
            <person name="Ivanova N."/>
            <person name="Mavromatis K."/>
            <person name="Ovchinnikova G."/>
            <person name="Chertkov O."/>
            <person name="Pati A."/>
            <person name="Chen A."/>
            <person name="Palaniappan K."/>
            <person name="Land M."/>
            <person name="Hauser L."/>
            <person name="Chang Y.J."/>
            <person name="Jeffries C.D."/>
            <person name="Saunders E."/>
            <person name="Brettin T."/>
            <person name="Detter J.C."/>
            <person name="Chain P."/>
            <person name="Eichinger K."/>
            <person name="Huber H."/>
            <person name="Spring S."/>
            <person name="Rohde M."/>
            <person name="Goker M."/>
            <person name="Wirth R."/>
            <person name="Woyke T."/>
            <person name="Bristow J."/>
            <person name="Eisen J.A."/>
            <person name="Markowitz V."/>
            <person name="Hugenholtz P."/>
            <person name="Kyrpides N.C."/>
            <person name="Klenk H.P."/>
        </authorList>
    </citation>
    <scope>NUCLEOTIDE SEQUENCE [LARGE SCALE GENOMIC DNA]</scope>
    <source>
        <strain evidence="8">DSM 5631 / JCM 9629 / NBRC 100127 / Av18</strain>
    </source>
</reference>
<evidence type="ECO:0000259" key="6">
    <source>
        <dbReference type="Pfam" id="PF02770"/>
    </source>
</evidence>
<dbReference type="SUPFAM" id="SSF47203">
    <property type="entry name" value="Acyl-CoA dehydrogenase C-terminal domain-like"/>
    <property type="match status" value="1"/>
</dbReference>
<evidence type="ECO:0000259" key="5">
    <source>
        <dbReference type="Pfam" id="PF00441"/>
    </source>
</evidence>